<proteinExistence type="predicted"/>
<sequence length="89" mass="9917">TESRVQGCAVYREQSSGVRCVQRAEFRGALCTECRVQGCAMYGVQSSVVRYVLYRLQSSGVLYVPGCTLYRVMSSGVHYIQRDEFSCAA</sequence>
<evidence type="ECO:0000313" key="1">
    <source>
        <dbReference type="EMBL" id="CAI9538093.1"/>
    </source>
</evidence>
<reference evidence="1" key="1">
    <citation type="submission" date="2023-05" db="EMBL/GenBank/DDBJ databases">
        <authorList>
            <person name="Stuckert A."/>
        </authorList>
    </citation>
    <scope>NUCLEOTIDE SEQUENCE</scope>
</reference>
<dbReference type="Proteomes" id="UP001162483">
    <property type="component" value="Unassembled WGS sequence"/>
</dbReference>
<name>A0ABN9ARF8_9NEOB</name>
<dbReference type="EMBL" id="CATNWA010000774">
    <property type="protein sequence ID" value="CAI9538093.1"/>
    <property type="molecule type" value="Genomic_DNA"/>
</dbReference>
<accession>A0ABN9ARF8</accession>
<feature type="non-terminal residue" evidence="1">
    <location>
        <position position="1"/>
    </location>
</feature>
<evidence type="ECO:0000313" key="2">
    <source>
        <dbReference type="Proteomes" id="UP001162483"/>
    </source>
</evidence>
<comment type="caution">
    <text evidence="1">The sequence shown here is derived from an EMBL/GenBank/DDBJ whole genome shotgun (WGS) entry which is preliminary data.</text>
</comment>
<organism evidence="1 2">
    <name type="scientific">Staurois parvus</name>
    <dbReference type="NCBI Taxonomy" id="386267"/>
    <lineage>
        <taxon>Eukaryota</taxon>
        <taxon>Metazoa</taxon>
        <taxon>Chordata</taxon>
        <taxon>Craniata</taxon>
        <taxon>Vertebrata</taxon>
        <taxon>Euteleostomi</taxon>
        <taxon>Amphibia</taxon>
        <taxon>Batrachia</taxon>
        <taxon>Anura</taxon>
        <taxon>Neobatrachia</taxon>
        <taxon>Ranoidea</taxon>
        <taxon>Ranidae</taxon>
        <taxon>Staurois</taxon>
    </lineage>
</organism>
<keyword evidence="2" id="KW-1185">Reference proteome</keyword>
<protein>
    <submittedName>
        <fullName evidence="1">Uncharacterized protein</fullName>
    </submittedName>
</protein>
<gene>
    <name evidence="1" type="ORF">SPARVUS_LOCUS1351341</name>
</gene>